<dbReference type="EMBL" id="CP108222">
    <property type="protein sequence ID" value="WTT23247.1"/>
    <property type="molecule type" value="Genomic_DNA"/>
</dbReference>
<protein>
    <submittedName>
        <fullName evidence="2">Uncharacterized protein</fullName>
    </submittedName>
</protein>
<evidence type="ECO:0000313" key="2">
    <source>
        <dbReference type="EMBL" id="WTT23247.1"/>
    </source>
</evidence>
<sequence>MRLWMRSGAVAVAAALALGMAPGIRPGLSAAAETAPTRGTAHSGGRTVTLITGDTVTTDGAGRVTGVRRVRDARTSRSRSTATRTAAT</sequence>
<name>A0AAU2AI84_9ACTN</name>
<feature type="compositionally biased region" description="Low complexity" evidence="1">
    <location>
        <begin position="78"/>
        <end position="88"/>
    </location>
</feature>
<gene>
    <name evidence="2" type="ORF">OHA22_50655</name>
</gene>
<reference evidence="2" key="1">
    <citation type="submission" date="2022-10" db="EMBL/GenBank/DDBJ databases">
        <title>The complete genomes of actinobacterial strains from the NBC collection.</title>
        <authorList>
            <person name="Joergensen T.S."/>
            <person name="Alvarez Arevalo M."/>
            <person name="Sterndorff E.B."/>
            <person name="Faurdal D."/>
            <person name="Vuksanovic O."/>
            <person name="Mourched A.-S."/>
            <person name="Charusanti P."/>
            <person name="Shaw S."/>
            <person name="Blin K."/>
            <person name="Weber T."/>
        </authorList>
    </citation>
    <scope>NUCLEOTIDE SEQUENCE</scope>
    <source>
        <strain evidence="2">NBC_00093</strain>
    </source>
</reference>
<organism evidence="2">
    <name type="scientific">Streptomyces sp. NBC_00093</name>
    <dbReference type="NCBI Taxonomy" id="2975649"/>
    <lineage>
        <taxon>Bacteria</taxon>
        <taxon>Bacillati</taxon>
        <taxon>Actinomycetota</taxon>
        <taxon>Actinomycetes</taxon>
        <taxon>Kitasatosporales</taxon>
        <taxon>Streptomycetaceae</taxon>
        <taxon>Streptomyces</taxon>
    </lineage>
</organism>
<feature type="region of interest" description="Disordered" evidence="1">
    <location>
        <begin position="68"/>
        <end position="88"/>
    </location>
</feature>
<proteinExistence type="predicted"/>
<evidence type="ECO:0000256" key="1">
    <source>
        <dbReference type="SAM" id="MobiDB-lite"/>
    </source>
</evidence>
<dbReference type="AlphaFoldDB" id="A0AAU2AI84"/>
<accession>A0AAU2AI84</accession>